<dbReference type="EMBL" id="CP021748">
    <property type="protein sequence ID" value="ARX87542.1"/>
    <property type="molecule type" value="Genomic_DNA"/>
</dbReference>
<keyword evidence="3" id="KW-1185">Reference proteome</keyword>
<organism evidence="2 3">
    <name type="scientific">Streptomyces alboflavus</name>
    <dbReference type="NCBI Taxonomy" id="67267"/>
    <lineage>
        <taxon>Bacteria</taxon>
        <taxon>Bacillati</taxon>
        <taxon>Actinomycetota</taxon>
        <taxon>Actinomycetes</taxon>
        <taxon>Kitasatosporales</taxon>
        <taxon>Streptomycetaceae</taxon>
        <taxon>Streptomyces</taxon>
    </lineage>
</organism>
<evidence type="ECO:0000313" key="2">
    <source>
        <dbReference type="EMBL" id="ARX87542.1"/>
    </source>
</evidence>
<accession>A0A1Z1WMI9</accession>
<name>A0A1Z1WMI9_9ACTN</name>
<protein>
    <submittedName>
        <fullName evidence="2">Uncharacterized protein</fullName>
    </submittedName>
</protein>
<feature type="region of interest" description="Disordered" evidence="1">
    <location>
        <begin position="81"/>
        <end position="104"/>
    </location>
</feature>
<dbReference type="KEGG" id="salf:SMD44_07023"/>
<evidence type="ECO:0000256" key="1">
    <source>
        <dbReference type="SAM" id="MobiDB-lite"/>
    </source>
</evidence>
<dbReference type="STRING" id="67267.GCA_000716675_03539"/>
<sequence length="104" mass="10888">MAVLNVHERALPVEPNAVGALVDALATADDPLWPTADWPPMRLDRGLAPGSRGGHGPVRYTVAAYAPRQWVRFAFTGRAASTGSTSTRCTPSTTAAATRSCATP</sequence>
<dbReference type="eggNOG" id="ENOG5032UFC">
    <property type="taxonomic scope" value="Bacteria"/>
</dbReference>
<reference evidence="2 3" key="1">
    <citation type="submission" date="2017-05" db="EMBL/GenBank/DDBJ databases">
        <title>Streptomyces alboflavus Genome sequencing and assembly.</title>
        <authorList>
            <person name="Wang Y."/>
            <person name="Du B."/>
            <person name="Ding Y."/>
            <person name="Liu H."/>
            <person name="Hou Q."/>
            <person name="Liu K."/>
            <person name="Wang C."/>
            <person name="Yao L."/>
        </authorList>
    </citation>
    <scope>NUCLEOTIDE SEQUENCE [LARGE SCALE GENOMIC DNA]</scope>
    <source>
        <strain evidence="2 3">MDJK44</strain>
    </source>
</reference>
<dbReference type="Proteomes" id="UP000195880">
    <property type="component" value="Chromosome"/>
</dbReference>
<evidence type="ECO:0000313" key="3">
    <source>
        <dbReference type="Proteomes" id="UP000195880"/>
    </source>
</evidence>
<gene>
    <name evidence="2" type="ORF">SMD44_07023</name>
</gene>
<proteinExistence type="predicted"/>
<dbReference type="AlphaFoldDB" id="A0A1Z1WMI9"/>